<evidence type="ECO:0000313" key="1">
    <source>
        <dbReference type="EMBL" id="CAC5412024.1"/>
    </source>
</evidence>
<accession>A0A6J8DXK0</accession>
<name>A0A6J8DXK0_MYTCO</name>
<proteinExistence type="predicted"/>
<dbReference type="OrthoDB" id="6156484at2759"/>
<gene>
    <name evidence="1" type="ORF">MCOR_45048</name>
</gene>
<sequence length="354" mass="40383">MDNYRGITVTPIISKLFESSILPCLSDIFLLSTLQFGFTEGLCMLMAVFIINEARAETKHTTFDSLFLMTVDSKKAFDVVDHIIMMDKFYENIPNSSLWTVIKDFYSGLTSKVKWKGIFSHSFSIKQGVRQRRLDTGQYHHIPVQRNNPSGNIRSELKEINLNIDARLSIARRTLYFLIKTGVHGSNGLNPATSFKIYQCYVLPRPICGLEILPLNNSQMDKSNKFHLKNLKSFQSLPIRTASCAVLLLIGALALEAEIHKRQLTFLHNVLSCENNTIRDLSERQILMNMQNPTSFFNKIESLLSSSYEVPEITALQQCLPTKLSWKSTVKISIREFWTQKLKSDISQKSSLNT</sequence>
<organism evidence="1 2">
    <name type="scientific">Mytilus coruscus</name>
    <name type="common">Sea mussel</name>
    <dbReference type="NCBI Taxonomy" id="42192"/>
    <lineage>
        <taxon>Eukaryota</taxon>
        <taxon>Metazoa</taxon>
        <taxon>Spiralia</taxon>
        <taxon>Lophotrochozoa</taxon>
        <taxon>Mollusca</taxon>
        <taxon>Bivalvia</taxon>
        <taxon>Autobranchia</taxon>
        <taxon>Pteriomorphia</taxon>
        <taxon>Mytilida</taxon>
        <taxon>Mytiloidea</taxon>
        <taxon>Mytilidae</taxon>
        <taxon>Mytilinae</taxon>
        <taxon>Mytilus</taxon>
    </lineage>
</organism>
<protein>
    <submittedName>
        <fullName evidence="1">Uncharacterized protein</fullName>
    </submittedName>
</protein>
<dbReference type="AlphaFoldDB" id="A0A6J8DXK0"/>
<dbReference type="Proteomes" id="UP000507470">
    <property type="component" value="Unassembled WGS sequence"/>
</dbReference>
<keyword evidence="2" id="KW-1185">Reference proteome</keyword>
<evidence type="ECO:0000313" key="2">
    <source>
        <dbReference type="Proteomes" id="UP000507470"/>
    </source>
</evidence>
<dbReference type="EMBL" id="CACVKT020007953">
    <property type="protein sequence ID" value="CAC5412024.1"/>
    <property type="molecule type" value="Genomic_DNA"/>
</dbReference>
<reference evidence="1 2" key="1">
    <citation type="submission" date="2020-06" db="EMBL/GenBank/DDBJ databases">
        <authorList>
            <person name="Li R."/>
            <person name="Bekaert M."/>
        </authorList>
    </citation>
    <scope>NUCLEOTIDE SEQUENCE [LARGE SCALE GENOMIC DNA]</scope>
    <source>
        <strain evidence="2">wild</strain>
    </source>
</reference>